<dbReference type="RefSeq" id="WP_139102640.1">
    <property type="nucleotide sequence ID" value="NZ_CP017779.1"/>
</dbReference>
<geneLocation type="plasmid" evidence="1">
    <name>PKPCAPSS</name>
</geneLocation>
<sequence length="99" mass="10860">MAKFAILPQNANSPKKIPLVIYTVIVAGLTILGTRLYDSVSDTTDPAIANGPFWAGLCVKTDSKDGMNELICSNIRIFVKAEDYDRSVRKRELSGILND</sequence>
<reference evidence="1" key="2">
    <citation type="journal article" date="2017" name="Antimicrob. Agents Chemother.">
        <title>Genetic Environment of the blaKPC-2 Gene in a Klebsiella pneumoniae Isolate That May Have Been Imported to Russia from Southeast Asia.</title>
        <authorList>
            <person name="Ageevets V."/>
            <person name="Sopova J."/>
            <person name="Lazareva I."/>
            <person name="Malakhova M."/>
            <person name="Ilina E."/>
            <person name="Kostryukova E."/>
            <person name="Babenko V."/>
            <person name="Carattoli A."/>
            <person name="Lobzin Y."/>
            <person name="Uskov A."/>
            <person name="Sidorenko S."/>
        </authorList>
    </citation>
    <scope>NUCLEOTIDE SEQUENCE</scope>
    <source>
        <strain evidence="1">565</strain>
        <plasmid evidence="1">PKPCAPSS</plasmid>
    </source>
</reference>
<keyword evidence="1" id="KW-0614">Plasmid</keyword>
<organism evidence="1">
    <name type="scientific">Klebsiella pneumoniae</name>
    <dbReference type="NCBI Taxonomy" id="573"/>
    <lineage>
        <taxon>Bacteria</taxon>
        <taxon>Pseudomonadati</taxon>
        <taxon>Pseudomonadota</taxon>
        <taxon>Gammaproteobacteria</taxon>
        <taxon>Enterobacterales</taxon>
        <taxon>Enterobacteriaceae</taxon>
        <taxon>Klebsiella/Raoultella group</taxon>
        <taxon>Klebsiella</taxon>
        <taxon>Klebsiella pneumoniae complex</taxon>
    </lineage>
</organism>
<dbReference type="AlphaFoldDB" id="A0A0C4Y470"/>
<evidence type="ECO:0000313" key="1">
    <source>
        <dbReference type="EMBL" id="AJF79745.1"/>
    </source>
</evidence>
<dbReference type="EMBL" id="KP008371">
    <property type="protein sequence ID" value="AJF79745.1"/>
    <property type="molecule type" value="Genomic_DNA"/>
</dbReference>
<accession>A0A0C4Y470</accession>
<proteinExistence type="predicted"/>
<protein>
    <submittedName>
        <fullName evidence="1">Uncharacterized protein</fullName>
    </submittedName>
</protein>
<name>A0A0C4Y470_KLEPN</name>
<reference evidence="1" key="1">
    <citation type="submission" date="2014-10" db="EMBL/GenBank/DDBJ databases">
        <authorList>
            <person name="Ageevets V.A."/>
            <person name="Sopova I.V."/>
            <person name="Partina I.V."/>
            <person name="Malakhova M.V."/>
            <person name="Ilina E.N."/>
            <person name="Kostryukova E.S."/>
            <person name="Sidorenko S.V."/>
        </authorList>
    </citation>
    <scope>NUCLEOTIDE SEQUENCE</scope>
    <source>
        <strain evidence="1">565</strain>
        <plasmid evidence="1">PKPCAPSS</plasmid>
    </source>
</reference>